<comment type="caution">
    <text evidence="9">The sequence shown here is derived from an EMBL/GenBank/DDBJ whole genome shotgun (WGS) entry which is preliminary data.</text>
</comment>
<dbReference type="GO" id="GO:0046983">
    <property type="term" value="F:protein dimerization activity"/>
    <property type="evidence" value="ECO:0007669"/>
    <property type="project" value="InterPro"/>
</dbReference>
<feature type="compositionally biased region" description="Basic and acidic residues" evidence="7">
    <location>
        <begin position="244"/>
        <end position="254"/>
    </location>
</feature>
<proteinExistence type="inferred from homology"/>
<evidence type="ECO:0000256" key="5">
    <source>
        <dbReference type="ARBA" id="ARBA00023242"/>
    </source>
</evidence>
<dbReference type="SMART" id="SM00353">
    <property type="entry name" value="HLH"/>
    <property type="match status" value="1"/>
</dbReference>
<dbReference type="InterPro" id="IPR011598">
    <property type="entry name" value="bHLH_dom"/>
</dbReference>
<dbReference type="EMBL" id="JADCNL010000014">
    <property type="protein sequence ID" value="KAG0453365.1"/>
    <property type="molecule type" value="Genomic_DNA"/>
</dbReference>
<dbReference type="OrthoDB" id="1908565at2759"/>
<comment type="similarity">
    <text evidence="1">Belongs to the bHLH protein family.</text>
</comment>
<dbReference type="GO" id="GO:0006879">
    <property type="term" value="P:intracellular iron ion homeostasis"/>
    <property type="evidence" value="ECO:0007669"/>
    <property type="project" value="InterPro"/>
</dbReference>
<keyword evidence="3" id="KW-0238">DNA-binding</keyword>
<feature type="compositionally biased region" description="Low complexity" evidence="7">
    <location>
        <begin position="227"/>
        <end position="236"/>
    </location>
</feature>
<feature type="compositionally biased region" description="Gly residues" evidence="7">
    <location>
        <begin position="339"/>
        <end position="348"/>
    </location>
</feature>
<keyword evidence="4" id="KW-0804">Transcription</keyword>
<protein>
    <recommendedName>
        <fullName evidence="8">BHLH domain-containing protein</fullName>
    </recommendedName>
</protein>
<gene>
    <name evidence="9" type="ORF">HPP92_026029</name>
</gene>
<evidence type="ECO:0000256" key="4">
    <source>
        <dbReference type="ARBA" id="ARBA00023163"/>
    </source>
</evidence>
<dbReference type="PROSITE" id="PS50888">
    <property type="entry name" value="BHLH"/>
    <property type="match status" value="1"/>
</dbReference>
<keyword evidence="6" id="KW-0175">Coiled coil</keyword>
<dbReference type="Gene3D" id="4.10.280.10">
    <property type="entry name" value="Helix-loop-helix DNA-binding domain"/>
    <property type="match status" value="1"/>
</dbReference>
<dbReference type="InterPro" id="IPR036638">
    <property type="entry name" value="HLH_DNA-bd_sf"/>
</dbReference>
<dbReference type="AlphaFoldDB" id="A0A835PGF9"/>
<evidence type="ECO:0000256" key="2">
    <source>
        <dbReference type="ARBA" id="ARBA00023015"/>
    </source>
</evidence>
<evidence type="ECO:0000256" key="6">
    <source>
        <dbReference type="SAM" id="Coils"/>
    </source>
</evidence>
<dbReference type="SUPFAM" id="SSF47459">
    <property type="entry name" value="HLH, helix-loop-helix DNA-binding domain"/>
    <property type="match status" value="1"/>
</dbReference>
<dbReference type="InterPro" id="IPR044579">
    <property type="entry name" value="bHLH11/121"/>
</dbReference>
<feature type="region of interest" description="Disordered" evidence="7">
    <location>
        <begin position="222"/>
        <end position="348"/>
    </location>
</feature>
<evidence type="ECO:0000256" key="3">
    <source>
        <dbReference type="ARBA" id="ARBA00023125"/>
    </source>
</evidence>
<dbReference type="InterPro" id="IPR057075">
    <property type="entry name" value="bHLH_IRO3"/>
</dbReference>
<evidence type="ECO:0000259" key="8">
    <source>
        <dbReference type="PROSITE" id="PS50888"/>
    </source>
</evidence>
<evidence type="ECO:0000313" key="9">
    <source>
        <dbReference type="EMBL" id="KAG0453365.1"/>
    </source>
</evidence>
<reference evidence="9 10" key="1">
    <citation type="journal article" date="2020" name="Nat. Food">
        <title>A phased Vanilla planifolia genome enables genetic improvement of flavour and production.</title>
        <authorList>
            <person name="Hasing T."/>
            <person name="Tang H."/>
            <person name="Brym M."/>
            <person name="Khazi F."/>
            <person name="Huang T."/>
            <person name="Chambers A.H."/>
        </authorList>
    </citation>
    <scope>NUCLEOTIDE SEQUENCE [LARGE SCALE GENOMIC DNA]</scope>
    <source>
        <tissue evidence="9">Leaf</tissue>
    </source>
</reference>
<dbReference type="Proteomes" id="UP000636800">
    <property type="component" value="Unassembled WGS sequence"/>
</dbReference>
<organism evidence="9 10">
    <name type="scientific">Vanilla planifolia</name>
    <name type="common">Vanilla</name>
    <dbReference type="NCBI Taxonomy" id="51239"/>
    <lineage>
        <taxon>Eukaryota</taxon>
        <taxon>Viridiplantae</taxon>
        <taxon>Streptophyta</taxon>
        <taxon>Embryophyta</taxon>
        <taxon>Tracheophyta</taxon>
        <taxon>Spermatophyta</taxon>
        <taxon>Magnoliopsida</taxon>
        <taxon>Liliopsida</taxon>
        <taxon>Asparagales</taxon>
        <taxon>Orchidaceae</taxon>
        <taxon>Vanilloideae</taxon>
        <taxon>Vanilleae</taxon>
        <taxon>Vanilla</taxon>
    </lineage>
</organism>
<feature type="region of interest" description="Disordered" evidence="7">
    <location>
        <begin position="42"/>
        <end position="68"/>
    </location>
</feature>
<name>A0A835PGF9_VANPL</name>
<feature type="coiled-coil region" evidence="6">
    <location>
        <begin position="98"/>
        <end position="153"/>
    </location>
</feature>
<dbReference type="PANTHER" id="PTHR47001">
    <property type="entry name" value="TRANSCRIPTION FACTOR BHLH121"/>
    <property type="match status" value="1"/>
</dbReference>
<dbReference type="Pfam" id="PF23177">
    <property type="entry name" value="bHLH_IRO3"/>
    <property type="match status" value="1"/>
</dbReference>
<dbReference type="CDD" id="cd11446">
    <property type="entry name" value="bHLH_AtILR3_like"/>
    <property type="match status" value="1"/>
</dbReference>
<dbReference type="PANTHER" id="PTHR47001:SF1">
    <property type="entry name" value="TRANSCRIPTION FACTOR BHLH11"/>
    <property type="match status" value="1"/>
</dbReference>
<evidence type="ECO:0000256" key="1">
    <source>
        <dbReference type="ARBA" id="ARBA00005510"/>
    </source>
</evidence>
<sequence>MDRWKPVEGFFQGTAVGGLSGKGFHLEGELGASSNRVLVSCPESSQRVEQEAKGPLNSRKVQKADREKLRRDRLNEQFMELGHTLDPDRPKNDKATILADAIQMLKDLASQVQKLKAEHASLSEESQELTQEKNELREEKAALKSEIDNLNVQYQQRLRCLYPWATVEPSVFVGPPPYPFSLSVPLPTGPLPFHPSIQPYPFFQNQIPTSLPIPSNPYATCSPFVEQHSSQHSHPSSNRHRTATQHEPRSRSSECRPCNGPERSSDYSDVVTELELKMPGSAAPTDSKRPANEQGSSTEVKKSEQHQLVCLTDIENADDSNSSQCSSPAGLPLSSCNSSGGGSVVADG</sequence>
<dbReference type="GO" id="GO:0003700">
    <property type="term" value="F:DNA-binding transcription factor activity"/>
    <property type="evidence" value="ECO:0007669"/>
    <property type="project" value="InterPro"/>
</dbReference>
<evidence type="ECO:0000256" key="7">
    <source>
        <dbReference type="SAM" id="MobiDB-lite"/>
    </source>
</evidence>
<keyword evidence="10" id="KW-1185">Reference proteome</keyword>
<evidence type="ECO:0000313" key="10">
    <source>
        <dbReference type="Proteomes" id="UP000636800"/>
    </source>
</evidence>
<accession>A0A835PGF9</accession>
<feature type="domain" description="BHLH" evidence="8">
    <location>
        <begin position="58"/>
        <end position="108"/>
    </location>
</feature>
<keyword evidence="5" id="KW-0539">Nucleus</keyword>
<keyword evidence="2" id="KW-0805">Transcription regulation</keyword>
<dbReference type="GO" id="GO:0003677">
    <property type="term" value="F:DNA binding"/>
    <property type="evidence" value="ECO:0007669"/>
    <property type="project" value="UniProtKB-KW"/>
</dbReference>